<dbReference type="SUPFAM" id="SSF54001">
    <property type="entry name" value="Cysteine proteinases"/>
    <property type="match status" value="1"/>
</dbReference>
<feature type="compositionally biased region" description="Acidic residues" evidence="8">
    <location>
        <begin position="670"/>
        <end position="681"/>
    </location>
</feature>
<feature type="region of interest" description="Disordered" evidence="8">
    <location>
        <begin position="143"/>
        <end position="163"/>
    </location>
</feature>
<dbReference type="PANTHER" id="PTHR24006">
    <property type="entry name" value="UBIQUITIN CARBOXYL-TERMINAL HYDROLASE"/>
    <property type="match status" value="1"/>
</dbReference>
<feature type="region of interest" description="Disordered" evidence="8">
    <location>
        <begin position="667"/>
        <end position="721"/>
    </location>
</feature>
<sequence>MSTPDDLLTPGAPSGHIHSLAGPLRSWSSTSASSYREPTSYWSRLIEPSILVPFLVLLASIFLSANILDIVVASITAVIPASVRQILWDASIKVLPASPIFAVDDWLAPFPLPRQPFDRLGPAAAREAKSSALARILGVGPGGRRYNPSSSSISGGSSGGGSSIGGGGGAGGLFASVTHAGKTGLSRLMPKGDIDRPAGLGNLSNSCYQNSVLQALSALEPLRQYLGKIADEETAGHLHQVETSRTLDDLVHILSTPARNGETLWTPPILKRMSTFQQQDAQEYFCKLLSEIEEEVEKALKAAQAKPDLASNLSLNMGLEPPPVLPLEPPPESDRASLPRSSRAGSDSECSDDSGYQSATTPASSLAASLASSFRIPLEGLLAQRIVCQSCGYSSGLSMSPFYSLTVNPDIGSNEYRLEETLDNFSAVENIEGVQCASCTLIKVRRLIKILIARAEENDAKAAAAEDETPEPRPRANLTLPLERLAAVEEALEDEDFEEKTLSEKCKIPEKQRVQSTKSRQVGIARAPQSIAFHINRSRFDERTGYTFKNPAAIRFPLHLDLGPWCLGSAAAFAPPHLPVGDKAEKETAQNLSAQGMDDAEQWQLPAQLPMVAGSQHSPRLEGPFYELRAVITHYGQHENGHYVCYRKHPIVKEEKPIVAPEEATVINVDADDAGEDVGEDAGDRNLADDEETLRAPSEAPTDDDKTNVDDGSTVDDGHDDTATEAAGLEQEEKEEDDQWWRLSDQNVSRSDEATVLSQGGVFMLFYDRIDARSTFRPTEKRDLRSLYEMALGKKDTLYRLSPDPMDVKDSAAADDRSDSSVGASADENLSQGTVSTPGSSPSLQPATPRNGPDKAMDYAAPVMAAEA</sequence>
<dbReference type="PROSITE" id="PS50235">
    <property type="entry name" value="USP_3"/>
    <property type="match status" value="1"/>
</dbReference>
<dbReference type="EMBL" id="CAWUHB010000011">
    <property type="protein sequence ID" value="CAK7216282.1"/>
    <property type="molecule type" value="Genomic_DNA"/>
</dbReference>
<dbReference type="Proteomes" id="UP001642405">
    <property type="component" value="Unassembled WGS sequence"/>
</dbReference>
<feature type="compositionally biased region" description="Basic and acidic residues" evidence="8">
    <location>
        <begin position="806"/>
        <end position="819"/>
    </location>
</feature>
<evidence type="ECO:0000256" key="8">
    <source>
        <dbReference type="SAM" id="MobiDB-lite"/>
    </source>
</evidence>
<keyword evidence="4 10" id="KW-0645">Protease</keyword>
<dbReference type="Pfam" id="PF00443">
    <property type="entry name" value="UCH"/>
    <property type="match status" value="1"/>
</dbReference>
<name>A0ABP0B9L0_9PEZI</name>
<keyword evidence="5" id="KW-0833">Ubl conjugation pathway</keyword>
<dbReference type="PROSITE" id="PS00973">
    <property type="entry name" value="USP_2"/>
    <property type="match status" value="1"/>
</dbReference>
<dbReference type="GO" id="GO:0004843">
    <property type="term" value="F:cysteine-type deubiquitinase activity"/>
    <property type="evidence" value="ECO:0007669"/>
    <property type="project" value="UniProtKB-EC"/>
</dbReference>
<dbReference type="InterPro" id="IPR001394">
    <property type="entry name" value="Peptidase_C19_UCH"/>
</dbReference>
<evidence type="ECO:0000256" key="5">
    <source>
        <dbReference type="ARBA" id="ARBA00022786"/>
    </source>
</evidence>
<feature type="region of interest" description="Disordered" evidence="8">
    <location>
        <begin position="802"/>
        <end position="868"/>
    </location>
</feature>
<dbReference type="EC" id="3.4.19.12" evidence="3"/>
<evidence type="ECO:0000256" key="3">
    <source>
        <dbReference type="ARBA" id="ARBA00012759"/>
    </source>
</evidence>
<comment type="caution">
    <text evidence="10">The sequence shown here is derived from an EMBL/GenBank/DDBJ whole genome shotgun (WGS) entry which is preliminary data.</text>
</comment>
<feature type="region of interest" description="Disordered" evidence="8">
    <location>
        <begin position="313"/>
        <end position="359"/>
    </location>
</feature>
<feature type="domain" description="USP" evidence="9">
    <location>
        <begin position="198"/>
        <end position="770"/>
    </location>
</feature>
<dbReference type="InterPro" id="IPR050164">
    <property type="entry name" value="Peptidase_C19"/>
</dbReference>
<keyword evidence="6 10" id="KW-0378">Hydrolase</keyword>
<keyword evidence="7" id="KW-0788">Thiol protease</keyword>
<dbReference type="InterPro" id="IPR028889">
    <property type="entry name" value="USP"/>
</dbReference>
<reference evidence="10 11" key="1">
    <citation type="submission" date="2024-01" db="EMBL/GenBank/DDBJ databases">
        <authorList>
            <person name="Allen C."/>
            <person name="Tagirdzhanova G."/>
        </authorList>
    </citation>
    <scope>NUCLEOTIDE SEQUENCE [LARGE SCALE GENOMIC DNA]</scope>
</reference>
<organism evidence="10 11">
    <name type="scientific">Sporothrix curviconia</name>
    <dbReference type="NCBI Taxonomy" id="1260050"/>
    <lineage>
        <taxon>Eukaryota</taxon>
        <taxon>Fungi</taxon>
        <taxon>Dikarya</taxon>
        <taxon>Ascomycota</taxon>
        <taxon>Pezizomycotina</taxon>
        <taxon>Sordariomycetes</taxon>
        <taxon>Sordariomycetidae</taxon>
        <taxon>Ophiostomatales</taxon>
        <taxon>Ophiostomataceae</taxon>
        <taxon>Sporothrix</taxon>
    </lineage>
</organism>
<comment type="similarity">
    <text evidence="2">Belongs to the peptidase C19 family.</text>
</comment>
<evidence type="ECO:0000256" key="6">
    <source>
        <dbReference type="ARBA" id="ARBA00022801"/>
    </source>
</evidence>
<protein>
    <recommendedName>
        <fullName evidence="3">ubiquitinyl hydrolase 1</fullName>
        <ecNumber evidence="3">3.4.19.12</ecNumber>
    </recommendedName>
</protein>
<evidence type="ECO:0000313" key="10">
    <source>
        <dbReference type="EMBL" id="CAK7216282.1"/>
    </source>
</evidence>
<dbReference type="InterPro" id="IPR018200">
    <property type="entry name" value="USP_CS"/>
</dbReference>
<evidence type="ECO:0000256" key="1">
    <source>
        <dbReference type="ARBA" id="ARBA00000707"/>
    </source>
</evidence>
<keyword evidence="11" id="KW-1185">Reference proteome</keyword>
<proteinExistence type="inferred from homology"/>
<evidence type="ECO:0000256" key="4">
    <source>
        <dbReference type="ARBA" id="ARBA00022670"/>
    </source>
</evidence>
<feature type="compositionally biased region" description="Pro residues" evidence="8">
    <location>
        <begin position="320"/>
        <end position="330"/>
    </location>
</feature>
<comment type="catalytic activity">
    <reaction evidence="1">
        <text>Thiol-dependent hydrolysis of ester, thioester, amide, peptide and isopeptide bonds formed by the C-terminal Gly of ubiquitin (a 76-residue protein attached to proteins as an intracellular targeting signal).</text>
        <dbReference type="EC" id="3.4.19.12"/>
    </reaction>
</comment>
<evidence type="ECO:0000313" key="11">
    <source>
        <dbReference type="Proteomes" id="UP001642405"/>
    </source>
</evidence>
<dbReference type="Gene3D" id="3.90.70.10">
    <property type="entry name" value="Cysteine proteinases"/>
    <property type="match status" value="1"/>
</dbReference>
<evidence type="ECO:0000256" key="7">
    <source>
        <dbReference type="ARBA" id="ARBA00022807"/>
    </source>
</evidence>
<feature type="compositionally biased region" description="Polar residues" evidence="8">
    <location>
        <begin position="828"/>
        <end position="848"/>
    </location>
</feature>
<gene>
    <name evidence="10" type="primary">UBP1</name>
    <name evidence="10" type="ORF">SCUCBS95973_002760</name>
</gene>
<dbReference type="CDD" id="cd02662">
    <property type="entry name" value="Peptidase_C19F"/>
    <property type="match status" value="1"/>
</dbReference>
<evidence type="ECO:0000259" key="9">
    <source>
        <dbReference type="PROSITE" id="PS50235"/>
    </source>
</evidence>
<dbReference type="GO" id="GO:0006508">
    <property type="term" value="P:proteolysis"/>
    <property type="evidence" value="ECO:0007669"/>
    <property type="project" value="UniProtKB-KW"/>
</dbReference>
<accession>A0ABP0B9L0</accession>
<evidence type="ECO:0000256" key="2">
    <source>
        <dbReference type="ARBA" id="ARBA00009085"/>
    </source>
</evidence>
<dbReference type="InterPro" id="IPR038765">
    <property type="entry name" value="Papain-like_cys_pep_sf"/>
</dbReference>
<dbReference type="PANTHER" id="PTHR24006:SF888">
    <property type="entry name" value="UBIQUITIN CARBOXYL-TERMINAL HYDROLASE 30"/>
    <property type="match status" value="1"/>
</dbReference>